<evidence type="ECO:0000313" key="12">
    <source>
        <dbReference type="Proteomes" id="UP000183750"/>
    </source>
</evidence>
<name>A0A1H4JNP7_9MICO</name>
<evidence type="ECO:0000256" key="5">
    <source>
        <dbReference type="ARBA" id="ARBA00022741"/>
    </source>
</evidence>
<dbReference type="InterPro" id="IPR036890">
    <property type="entry name" value="HATPase_C_sf"/>
</dbReference>
<keyword evidence="9" id="KW-0472">Membrane</keyword>
<dbReference type="GO" id="GO:0000155">
    <property type="term" value="F:phosphorelay sensor kinase activity"/>
    <property type="evidence" value="ECO:0007669"/>
    <property type="project" value="InterPro"/>
</dbReference>
<evidence type="ECO:0000256" key="1">
    <source>
        <dbReference type="ARBA" id="ARBA00000085"/>
    </source>
</evidence>
<dbReference type="GO" id="GO:0005524">
    <property type="term" value="F:ATP binding"/>
    <property type="evidence" value="ECO:0007669"/>
    <property type="project" value="UniProtKB-KW"/>
</dbReference>
<dbReference type="OrthoDB" id="3253720at2"/>
<evidence type="ECO:0000256" key="2">
    <source>
        <dbReference type="ARBA" id="ARBA00012438"/>
    </source>
</evidence>
<evidence type="ECO:0000256" key="6">
    <source>
        <dbReference type="ARBA" id="ARBA00022777"/>
    </source>
</evidence>
<dbReference type="PANTHER" id="PTHR24421:SF10">
    <property type="entry name" value="NITRATE_NITRITE SENSOR PROTEIN NARQ"/>
    <property type="match status" value="1"/>
</dbReference>
<keyword evidence="12" id="KW-1185">Reference proteome</keyword>
<gene>
    <name evidence="11" type="ORF">SAMN04489807_0947</name>
</gene>
<organism evidence="11 12">
    <name type="scientific">Microbacterium hydrocarbonoxydans</name>
    <dbReference type="NCBI Taxonomy" id="273678"/>
    <lineage>
        <taxon>Bacteria</taxon>
        <taxon>Bacillati</taxon>
        <taxon>Actinomycetota</taxon>
        <taxon>Actinomycetes</taxon>
        <taxon>Micrococcales</taxon>
        <taxon>Microbacteriaceae</taxon>
        <taxon>Microbacterium</taxon>
    </lineage>
</organism>
<dbReference type="Proteomes" id="UP000183750">
    <property type="component" value="Unassembled WGS sequence"/>
</dbReference>
<accession>A0A1H4JNP7</accession>
<dbReference type="InterPro" id="IPR050482">
    <property type="entry name" value="Sensor_HK_TwoCompSys"/>
</dbReference>
<keyword evidence="8" id="KW-0902">Two-component regulatory system</keyword>
<evidence type="ECO:0000256" key="3">
    <source>
        <dbReference type="ARBA" id="ARBA00022553"/>
    </source>
</evidence>
<keyword evidence="6 11" id="KW-0418">Kinase</keyword>
<dbReference type="AlphaFoldDB" id="A0A1H4JNP7"/>
<dbReference type="InterPro" id="IPR011712">
    <property type="entry name" value="Sig_transdc_His_kin_sub3_dim/P"/>
</dbReference>
<keyword evidence="9" id="KW-0812">Transmembrane</keyword>
<keyword evidence="7" id="KW-0067">ATP-binding</keyword>
<dbReference type="GO" id="GO:0016020">
    <property type="term" value="C:membrane"/>
    <property type="evidence" value="ECO:0007669"/>
    <property type="project" value="InterPro"/>
</dbReference>
<evidence type="ECO:0000259" key="10">
    <source>
        <dbReference type="Pfam" id="PF07730"/>
    </source>
</evidence>
<keyword evidence="9" id="KW-1133">Transmembrane helix</keyword>
<keyword evidence="4" id="KW-0808">Transferase</keyword>
<dbReference type="EC" id="2.7.13.3" evidence="2"/>
<evidence type="ECO:0000256" key="8">
    <source>
        <dbReference type="ARBA" id="ARBA00023012"/>
    </source>
</evidence>
<feature type="transmembrane region" description="Helical" evidence="9">
    <location>
        <begin position="139"/>
        <end position="162"/>
    </location>
</feature>
<dbReference type="GO" id="GO:0046983">
    <property type="term" value="F:protein dimerization activity"/>
    <property type="evidence" value="ECO:0007669"/>
    <property type="project" value="InterPro"/>
</dbReference>
<feature type="transmembrane region" description="Helical" evidence="9">
    <location>
        <begin position="110"/>
        <end position="133"/>
    </location>
</feature>
<dbReference type="PANTHER" id="PTHR24421">
    <property type="entry name" value="NITRATE/NITRITE SENSOR PROTEIN NARX-RELATED"/>
    <property type="match status" value="1"/>
</dbReference>
<dbReference type="Pfam" id="PF07730">
    <property type="entry name" value="HisKA_3"/>
    <property type="match status" value="1"/>
</dbReference>
<keyword evidence="3" id="KW-0597">Phosphoprotein</keyword>
<dbReference type="Gene3D" id="3.30.565.10">
    <property type="entry name" value="Histidine kinase-like ATPase, C-terminal domain"/>
    <property type="match status" value="1"/>
</dbReference>
<evidence type="ECO:0000256" key="9">
    <source>
        <dbReference type="SAM" id="Phobius"/>
    </source>
</evidence>
<reference evidence="12" key="1">
    <citation type="submission" date="2016-10" db="EMBL/GenBank/DDBJ databases">
        <authorList>
            <person name="Varghese N."/>
            <person name="Submissions S."/>
        </authorList>
    </citation>
    <scope>NUCLEOTIDE SEQUENCE [LARGE SCALE GENOMIC DNA]</scope>
    <source>
        <strain evidence="12">DSM 16089</strain>
    </source>
</reference>
<protein>
    <recommendedName>
        <fullName evidence="2">histidine kinase</fullName>
        <ecNumber evidence="2">2.7.13.3</ecNumber>
    </recommendedName>
</protein>
<keyword evidence="5" id="KW-0547">Nucleotide-binding</keyword>
<evidence type="ECO:0000313" key="11">
    <source>
        <dbReference type="EMBL" id="SEB47940.1"/>
    </source>
</evidence>
<evidence type="ECO:0000256" key="4">
    <source>
        <dbReference type="ARBA" id="ARBA00022679"/>
    </source>
</evidence>
<evidence type="ECO:0000256" key="7">
    <source>
        <dbReference type="ARBA" id="ARBA00022840"/>
    </source>
</evidence>
<feature type="transmembrane region" description="Helical" evidence="9">
    <location>
        <begin position="21"/>
        <end position="47"/>
    </location>
</feature>
<dbReference type="Gene3D" id="1.20.5.1930">
    <property type="match status" value="1"/>
</dbReference>
<proteinExistence type="predicted"/>
<sequence>MALGLRSERESRVMRLGKGERLVAIERIFVLAIIGTILVVDVVGLFLPSEAGLLDTAIGIASTAVLALYLWSPLYATCALALVFALSFLTGTEAYVLTAAAFAAGLIMRLGWNSLILSYAGLFLLATSLVAMVDTDDPINIAIYLVTAAVSGAVGFALRAAFARGSRLEQQLAEKAEQERQAVLAERRWIAGELHDSIAHHLTVVSLHVQMLDDDRTSSDSQEAIRIAARKAMTDLRFVIDLADDGPRSEGMPSGDLAASIDEAKEEFESAGHSVALSGDPTDERIPRAAEIILARIMRESATNVLKYAGRGEVEIRLDVDDDVVGMTISSPLSVTPRRELSSSRTGIGRMAERVLGASGEFDAGEVDGRWVVSARLPLVRAPEARAEQSRKK</sequence>
<feature type="transmembrane region" description="Helical" evidence="9">
    <location>
        <begin position="67"/>
        <end position="89"/>
    </location>
</feature>
<comment type="catalytic activity">
    <reaction evidence="1">
        <text>ATP + protein L-histidine = ADP + protein N-phospho-L-histidine.</text>
        <dbReference type="EC" id="2.7.13.3"/>
    </reaction>
</comment>
<feature type="domain" description="Signal transduction histidine kinase subgroup 3 dimerisation and phosphoacceptor" evidence="10">
    <location>
        <begin position="186"/>
        <end position="240"/>
    </location>
</feature>
<dbReference type="EMBL" id="FNSQ01000005">
    <property type="protein sequence ID" value="SEB47940.1"/>
    <property type="molecule type" value="Genomic_DNA"/>
</dbReference>